<reference evidence="3" key="1">
    <citation type="journal article" date="2020" name="Ecol. Evol.">
        <title>Genome structure and content of the rice root-knot nematode (Meloidogyne graminicola).</title>
        <authorList>
            <person name="Phan N.T."/>
            <person name="Danchin E.G.J."/>
            <person name="Klopp C."/>
            <person name="Perfus-Barbeoch L."/>
            <person name="Kozlowski D.K."/>
            <person name="Koutsovoulos G.D."/>
            <person name="Lopez-Roques C."/>
            <person name="Bouchez O."/>
            <person name="Zahm M."/>
            <person name="Besnard G."/>
            <person name="Bellafiore S."/>
        </authorList>
    </citation>
    <scope>NUCLEOTIDE SEQUENCE</scope>
    <source>
        <strain evidence="3">VN-18</strain>
    </source>
</reference>
<feature type="region of interest" description="Disordered" evidence="2">
    <location>
        <begin position="1"/>
        <end position="34"/>
    </location>
</feature>
<feature type="coiled-coil region" evidence="1">
    <location>
        <begin position="442"/>
        <end position="470"/>
    </location>
</feature>
<dbReference type="AlphaFoldDB" id="A0A8S9ZHH3"/>
<evidence type="ECO:0000256" key="1">
    <source>
        <dbReference type="SAM" id="Coils"/>
    </source>
</evidence>
<evidence type="ECO:0000313" key="3">
    <source>
        <dbReference type="EMBL" id="KAF7632718.1"/>
    </source>
</evidence>
<dbReference type="Proteomes" id="UP000605970">
    <property type="component" value="Unassembled WGS sequence"/>
</dbReference>
<feature type="region of interest" description="Disordered" evidence="2">
    <location>
        <begin position="48"/>
        <end position="70"/>
    </location>
</feature>
<feature type="compositionally biased region" description="Low complexity" evidence="2">
    <location>
        <begin position="108"/>
        <end position="135"/>
    </location>
</feature>
<accession>A0A8S9ZHH3</accession>
<dbReference type="EMBL" id="JABEBT010000095">
    <property type="protein sequence ID" value="KAF7632718.1"/>
    <property type="molecule type" value="Genomic_DNA"/>
</dbReference>
<keyword evidence="4" id="KW-1185">Reference proteome</keyword>
<feature type="region of interest" description="Disordered" evidence="2">
    <location>
        <begin position="107"/>
        <end position="138"/>
    </location>
</feature>
<evidence type="ECO:0000256" key="2">
    <source>
        <dbReference type="SAM" id="MobiDB-lite"/>
    </source>
</evidence>
<organism evidence="3 4">
    <name type="scientific">Meloidogyne graminicola</name>
    <dbReference type="NCBI Taxonomy" id="189291"/>
    <lineage>
        <taxon>Eukaryota</taxon>
        <taxon>Metazoa</taxon>
        <taxon>Ecdysozoa</taxon>
        <taxon>Nematoda</taxon>
        <taxon>Chromadorea</taxon>
        <taxon>Rhabditida</taxon>
        <taxon>Tylenchina</taxon>
        <taxon>Tylenchomorpha</taxon>
        <taxon>Tylenchoidea</taxon>
        <taxon>Meloidogynidae</taxon>
        <taxon>Meloidogyninae</taxon>
        <taxon>Meloidogyne</taxon>
    </lineage>
</organism>
<name>A0A8S9ZHH3_9BILA</name>
<dbReference type="OrthoDB" id="5906002at2759"/>
<protein>
    <submittedName>
        <fullName evidence="3">Uncharacterized protein</fullName>
    </submittedName>
</protein>
<proteinExistence type="predicted"/>
<keyword evidence="1" id="KW-0175">Coiled coil</keyword>
<comment type="caution">
    <text evidence="3">The sequence shown here is derived from an EMBL/GenBank/DDBJ whole genome shotgun (WGS) entry which is preliminary data.</text>
</comment>
<sequence>MPEGFNNNKSPNFSSQQNFSSELNKNNNNKQNNYLNNYQKTTKYSFKNSMENNNSNINNNKQTKNSTQQKSPYISNFWISVRTLKSISSSSSSQRPLLGHNATERLHQLQQQQQQQQIPSPSSQSPSSLSSPSSSAINSEDQINLENQQQNLGSVDSVAVRTANYLMEMKRTQEGKKLINNNNNLFSPFEYKNNCGRVTPFPSPSIEQQQQQQQFFDEIQSSIFSENNLENINLINNNNNCGRFPTIELENNLKPLQLNIICELNNNNNNFLQKTIISSLTSSYSPSSSSSISELPQPVPKHHLREQLLKIKQKNIFIGNSFFGGISNNPFFFGQQKQQQKQRKLLPTAKQLLIHSSSPNFPQTNTVINRVVEFEEKQQKNNISKSFDQKILNKTSNIQLKNSKNIKKLSSTSTSSNNNLNNRLSPKSSLFCKKPVIVIDLGLENEENIKKEKEEIKNNEENNLNKLINLSSEKSKSVTALIKLNNSSTKYFQFTIQKYFLGNKIINF</sequence>
<evidence type="ECO:0000313" key="4">
    <source>
        <dbReference type="Proteomes" id="UP000605970"/>
    </source>
</evidence>
<gene>
    <name evidence="3" type="ORF">Mgra_00007858</name>
</gene>
<feature type="compositionally biased region" description="Low complexity" evidence="2">
    <location>
        <begin position="52"/>
        <end position="70"/>
    </location>
</feature>